<feature type="domain" description="Alpha fucosidase A-like C-terminal" evidence="2">
    <location>
        <begin position="662"/>
        <end position="756"/>
    </location>
</feature>
<name>A0A1S8L0X5_9CLOT</name>
<dbReference type="PIRSF" id="PIRSF007663">
    <property type="entry name" value="UCP007663"/>
    <property type="match status" value="1"/>
</dbReference>
<evidence type="ECO:0000313" key="5">
    <source>
        <dbReference type="Proteomes" id="UP000190951"/>
    </source>
</evidence>
<dbReference type="PANTHER" id="PTHR31084">
    <property type="entry name" value="ALPHA-L-FUCOSIDASE 2"/>
    <property type="match status" value="1"/>
</dbReference>
<dbReference type="FunFam" id="1.50.10.10:FF:000028">
    <property type="entry name" value="Alpha-L-fucosidase 2"/>
    <property type="match status" value="1"/>
</dbReference>
<sequence>MELWYKNPAKEDDWNEALPIGNGSLGAMVFGGTKREHIQLNEETVWDGGPRNRNNKDAYKYLPKVRELLFEGQIKKAQCLTELAMFATPEDERHYEPLGDIFITFENHDKEIKNYKRELDLDNAIAKVSYKIEDVVYKRELFISAVHKVMVMKLSSDKKGSISFRLKLTRERYYDYLFAKEEDTVELKGKSGSDRGIEFCSLVKASSKGGKVYTIGNNLIVEDADEAIVLLNARTNYWGDNPENWCFQNIKKASNISYEDLKKAHIDDYRKIFSKVSIDIKNEGHDELPTDERLERIKKGKEDNGLINLYFQYGRYLLISSSREDSLPANLQGIWNKDMLSAWGGRFTININTEMNYWPSETCNLASCHKALFKHIERMRKSGRETAKSMYGCRGFMAHHNTDLWGDTSVQDNCMTASLWPMGAAWLCLHLWEHYDFNRDKEFLKSSYETLKEAAMFFVDFLIQDKNGNLVTCPSISPENTYKLPNGETGSLCIAPSMDSQIIYALFTACIRSTEILSVDKEFSEKLKEMRSRLPKIAVGKYGQIQEWAEDYDEVEPGHRHISQLFALYPSNQITVKNTPKLAKAARKTLERRLKYGGGHTGWSRAWIINMWARLLDGELAYKNVLALLSNSTLPNLFDNHPPFQIDGNFGGTAGIAEMLLQSHQGFIDFLPALPKAWKEGSVKGLCARGGFEVDMEWKNGKFYKATIESKVGSLCRISSNLNVVIRHEDTKIKEEKIRDSLIIQFETKPMEKYILISKEQ</sequence>
<proteinExistence type="predicted"/>
<feature type="domain" description="Glycosyl hydrolase family 95 catalytic" evidence="3">
    <location>
        <begin position="257"/>
        <end position="660"/>
    </location>
</feature>
<dbReference type="InterPro" id="IPR012341">
    <property type="entry name" value="6hp_glycosidase-like_sf"/>
</dbReference>
<dbReference type="EMBL" id="CP096983">
    <property type="protein sequence ID" value="URZ11052.1"/>
    <property type="molecule type" value="Genomic_DNA"/>
</dbReference>
<dbReference type="GO" id="GO:0005975">
    <property type="term" value="P:carbohydrate metabolic process"/>
    <property type="evidence" value="ECO:0007669"/>
    <property type="project" value="InterPro"/>
</dbReference>
<reference evidence="4 5" key="1">
    <citation type="submission" date="2022-04" db="EMBL/GenBank/DDBJ databases">
        <title>Genome sequence of C. roseum typestrain.</title>
        <authorList>
            <person name="Poehlein A."/>
            <person name="Schoch T."/>
            <person name="Duerre P."/>
            <person name="Daniel R."/>
        </authorList>
    </citation>
    <scope>NUCLEOTIDE SEQUENCE [LARGE SCALE GENOMIC DNA]</scope>
    <source>
        <strain evidence="4 5">DSM 7320</strain>
    </source>
</reference>
<gene>
    <name evidence="4" type="ORF">CROST_017680</name>
</gene>
<dbReference type="InterPro" id="IPR054363">
    <property type="entry name" value="GH95_cat"/>
</dbReference>
<dbReference type="InterPro" id="IPR008928">
    <property type="entry name" value="6-hairpin_glycosidase_sf"/>
</dbReference>
<dbReference type="PANTHER" id="PTHR31084:SF0">
    <property type="entry name" value="ALPHA-L-FUCOSIDASE 2"/>
    <property type="match status" value="1"/>
</dbReference>
<dbReference type="Pfam" id="PF21307">
    <property type="entry name" value="Glyco_hydro_95_C"/>
    <property type="match status" value="1"/>
</dbReference>
<dbReference type="InterPro" id="IPR027414">
    <property type="entry name" value="GH95_N_dom"/>
</dbReference>
<protein>
    <submittedName>
        <fullName evidence="4">Uncharacterized protein</fullName>
    </submittedName>
</protein>
<evidence type="ECO:0000259" key="2">
    <source>
        <dbReference type="Pfam" id="PF21307"/>
    </source>
</evidence>
<keyword evidence="5" id="KW-1185">Reference proteome</keyword>
<dbReference type="Proteomes" id="UP000190951">
    <property type="component" value="Chromosome"/>
</dbReference>
<dbReference type="Pfam" id="PF14498">
    <property type="entry name" value="Glyco_hyd_65N_2"/>
    <property type="match status" value="1"/>
</dbReference>
<dbReference type="InterPro" id="IPR016518">
    <property type="entry name" value="Alpha-L-fucosidase"/>
</dbReference>
<feature type="domain" description="Glycosyl hydrolase family 95 N-terminal" evidence="1">
    <location>
        <begin position="3"/>
        <end position="237"/>
    </location>
</feature>
<dbReference type="KEGG" id="crw:CROST_017680"/>
<dbReference type="SUPFAM" id="SSF48208">
    <property type="entry name" value="Six-hairpin glycosidases"/>
    <property type="match status" value="1"/>
</dbReference>
<dbReference type="Gene3D" id="1.50.10.10">
    <property type="match status" value="1"/>
</dbReference>
<dbReference type="GO" id="GO:0004560">
    <property type="term" value="F:alpha-L-fucosidase activity"/>
    <property type="evidence" value="ECO:0007669"/>
    <property type="project" value="InterPro"/>
</dbReference>
<dbReference type="AlphaFoldDB" id="A0A1S8L0X5"/>
<dbReference type="Pfam" id="PF22124">
    <property type="entry name" value="Glyco_hydro_95_cat"/>
    <property type="match status" value="1"/>
</dbReference>
<evidence type="ECO:0000259" key="3">
    <source>
        <dbReference type="Pfam" id="PF22124"/>
    </source>
</evidence>
<evidence type="ECO:0000259" key="1">
    <source>
        <dbReference type="Pfam" id="PF14498"/>
    </source>
</evidence>
<dbReference type="InterPro" id="IPR049053">
    <property type="entry name" value="AFCA-like_C"/>
</dbReference>
<evidence type="ECO:0000313" key="4">
    <source>
        <dbReference type="EMBL" id="URZ11052.1"/>
    </source>
</evidence>
<dbReference type="RefSeq" id="WP_077833372.1">
    <property type="nucleotide sequence ID" value="NZ_CP096983.1"/>
</dbReference>
<dbReference type="STRING" id="84029.CROST_33790"/>
<organism evidence="4 5">
    <name type="scientific">Clostridium felsineum</name>
    <dbReference type="NCBI Taxonomy" id="36839"/>
    <lineage>
        <taxon>Bacteria</taxon>
        <taxon>Bacillati</taxon>
        <taxon>Bacillota</taxon>
        <taxon>Clostridia</taxon>
        <taxon>Eubacteriales</taxon>
        <taxon>Clostridiaceae</taxon>
        <taxon>Clostridium</taxon>
    </lineage>
</organism>
<accession>A0A1S8L0X5</accession>